<dbReference type="InterPro" id="IPR035979">
    <property type="entry name" value="RBD_domain_sf"/>
</dbReference>
<dbReference type="AlphaFoldDB" id="V6LFU2"/>
<dbReference type="Gene3D" id="3.30.70.330">
    <property type="match status" value="1"/>
</dbReference>
<keyword evidence="5" id="KW-1185">Reference proteome</keyword>
<protein>
    <recommendedName>
        <fullName evidence="2">RRM domain-containing protein</fullName>
    </recommendedName>
</protein>
<dbReference type="GO" id="GO:0003723">
    <property type="term" value="F:RNA binding"/>
    <property type="evidence" value="ECO:0007669"/>
    <property type="project" value="UniProtKB-UniRule"/>
</dbReference>
<keyword evidence="1" id="KW-0694">RNA-binding</keyword>
<reference evidence="4" key="2">
    <citation type="submission" date="2020-12" db="EMBL/GenBank/DDBJ databases">
        <title>New Spironucleus salmonicida genome in near-complete chromosomes.</title>
        <authorList>
            <person name="Xu F."/>
            <person name="Kurt Z."/>
            <person name="Jimenez-Gonzalez A."/>
            <person name="Astvaldsson A."/>
            <person name="Andersson J.O."/>
            <person name="Svard S.G."/>
        </authorList>
    </citation>
    <scope>NUCLEOTIDE SEQUENCE</scope>
    <source>
        <strain evidence="4">ATCC 50377</strain>
    </source>
</reference>
<evidence type="ECO:0000313" key="3">
    <source>
        <dbReference type="EMBL" id="EST43372.1"/>
    </source>
</evidence>
<sequence>MDFLKKFQVQSKLKEDEEQKREIQNLQIQNPYHDFPDSPRHIYKKLTELCKITELEEDNTEFTGFKTLQEDFIITADDKRSVRVIGVARNATATDLQQKFCTVGDIKKISQGGGGWIIEFVDESLVAMAIERISGQMLLGQKLKVELKKTLLKKK</sequence>
<dbReference type="VEuPathDB" id="GiardiaDB:SS50377_27327"/>
<dbReference type="InterPro" id="IPR012677">
    <property type="entry name" value="Nucleotide-bd_a/b_plait_sf"/>
</dbReference>
<dbReference type="EMBL" id="KI546139">
    <property type="protein sequence ID" value="EST43372.1"/>
    <property type="molecule type" value="Genomic_DNA"/>
</dbReference>
<evidence type="ECO:0000313" key="4">
    <source>
        <dbReference type="EMBL" id="KAH0571033.1"/>
    </source>
</evidence>
<name>V6LFU2_9EUKA</name>
<dbReference type="SUPFAM" id="SSF54928">
    <property type="entry name" value="RNA-binding domain, RBD"/>
    <property type="match status" value="1"/>
</dbReference>
<accession>V6LFU2</accession>
<gene>
    <name evidence="3" type="ORF">SS50377_17052</name>
    <name evidence="4" type="ORF">SS50377_27327</name>
</gene>
<evidence type="ECO:0000259" key="2">
    <source>
        <dbReference type="PROSITE" id="PS50102"/>
    </source>
</evidence>
<dbReference type="InterPro" id="IPR000504">
    <property type="entry name" value="RRM_dom"/>
</dbReference>
<proteinExistence type="predicted"/>
<dbReference type="PROSITE" id="PS50102">
    <property type="entry name" value="RRM"/>
    <property type="match status" value="1"/>
</dbReference>
<reference evidence="3 4" key="1">
    <citation type="journal article" date="2014" name="PLoS Genet.">
        <title>The Genome of Spironucleus salmonicida Highlights a Fish Pathogen Adapted to Fluctuating Environments.</title>
        <authorList>
            <person name="Xu F."/>
            <person name="Jerlstrom-Hultqvist J."/>
            <person name="Einarsson E."/>
            <person name="Astvaldsson A."/>
            <person name="Svard S.G."/>
            <person name="Andersson J.O."/>
        </authorList>
    </citation>
    <scope>NUCLEOTIDE SEQUENCE</scope>
    <source>
        <strain evidence="4">ATCC 50377</strain>
    </source>
</reference>
<dbReference type="Proteomes" id="UP000018208">
    <property type="component" value="Unassembled WGS sequence"/>
</dbReference>
<evidence type="ECO:0000313" key="5">
    <source>
        <dbReference type="Proteomes" id="UP000018208"/>
    </source>
</evidence>
<feature type="domain" description="RRM" evidence="2">
    <location>
        <begin position="80"/>
        <end position="150"/>
    </location>
</feature>
<organism evidence="3">
    <name type="scientific">Spironucleus salmonicida</name>
    <dbReference type="NCBI Taxonomy" id="348837"/>
    <lineage>
        <taxon>Eukaryota</taxon>
        <taxon>Metamonada</taxon>
        <taxon>Diplomonadida</taxon>
        <taxon>Hexamitidae</taxon>
        <taxon>Hexamitinae</taxon>
        <taxon>Spironucleus</taxon>
    </lineage>
</organism>
<evidence type="ECO:0000256" key="1">
    <source>
        <dbReference type="PROSITE-ProRule" id="PRU00176"/>
    </source>
</evidence>
<dbReference type="EMBL" id="AUWU02000007">
    <property type="protein sequence ID" value="KAH0571033.1"/>
    <property type="molecule type" value="Genomic_DNA"/>
</dbReference>